<dbReference type="PROSITE" id="PS51257">
    <property type="entry name" value="PROKAR_LIPOPROTEIN"/>
    <property type="match status" value="1"/>
</dbReference>
<dbReference type="AlphaFoldDB" id="A0A2P8GQS4"/>
<dbReference type="Proteomes" id="UP000242682">
    <property type="component" value="Unassembled WGS sequence"/>
</dbReference>
<feature type="signal peptide" evidence="1">
    <location>
        <begin position="1"/>
        <end position="27"/>
    </location>
</feature>
<protein>
    <submittedName>
        <fullName evidence="2">Uncharacterized protein</fullName>
    </submittedName>
</protein>
<evidence type="ECO:0000313" key="3">
    <source>
        <dbReference type="Proteomes" id="UP000242682"/>
    </source>
</evidence>
<dbReference type="EMBL" id="PYAT01000007">
    <property type="protein sequence ID" value="PSL36323.1"/>
    <property type="molecule type" value="Genomic_DNA"/>
</dbReference>
<reference evidence="2 3" key="1">
    <citation type="submission" date="2018-03" db="EMBL/GenBank/DDBJ databases">
        <title>Genomic Encyclopedia of Type Strains, Phase III (KMG-III): the genomes of soil and plant-associated and newly described type strains.</title>
        <authorList>
            <person name="Whitman W."/>
        </authorList>
    </citation>
    <scope>NUCLEOTIDE SEQUENCE [LARGE SCALE GENOMIC DNA]</scope>
    <source>
        <strain evidence="2 3">CGMCC 1.12259</strain>
    </source>
</reference>
<sequence>MKTKSKVIVFFMMVLFVVSGCSNSKTAEEAIRKNTEWQDVFSIVQTDNDFALAFMEETEGLIEVGLVVNGKNGWETSDTTGGLGIHDPSGGFAGMSGPLYINDDDFLVLSWGLIVDEEIEKIEVVNDKEKEVHIIESNYGTKVYYIVDANMEDISAEYQLVALSNDGMVLYERP</sequence>
<evidence type="ECO:0000256" key="1">
    <source>
        <dbReference type="SAM" id="SignalP"/>
    </source>
</evidence>
<feature type="chain" id="PRO_5039717800" evidence="1">
    <location>
        <begin position="28"/>
        <end position="174"/>
    </location>
</feature>
<organism evidence="2 3">
    <name type="scientific">Planomicrobium soli</name>
    <dbReference type="NCBI Taxonomy" id="1176648"/>
    <lineage>
        <taxon>Bacteria</taxon>
        <taxon>Bacillati</taxon>
        <taxon>Bacillota</taxon>
        <taxon>Bacilli</taxon>
        <taxon>Bacillales</taxon>
        <taxon>Caryophanaceae</taxon>
        <taxon>Planomicrobium</taxon>
    </lineage>
</organism>
<accession>A0A2P8GQS4</accession>
<proteinExistence type="predicted"/>
<name>A0A2P8GQS4_9BACL</name>
<comment type="caution">
    <text evidence="2">The sequence shown here is derived from an EMBL/GenBank/DDBJ whole genome shotgun (WGS) entry which is preliminary data.</text>
</comment>
<evidence type="ECO:0000313" key="2">
    <source>
        <dbReference type="EMBL" id="PSL36323.1"/>
    </source>
</evidence>
<dbReference type="RefSeq" id="WP_106533684.1">
    <property type="nucleotide sequence ID" value="NZ_PYAT01000007.1"/>
</dbReference>
<keyword evidence="3" id="KW-1185">Reference proteome</keyword>
<keyword evidence="1" id="KW-0732">Signal</keyword>
<gene>
    <name evidence="2" type="ORF">B0H99_107144</name>
</gene>